<keyword evidence="2" id="KW-1185">Reference proteome</keyword>
<proteinExistence type="predicted"/>
<evidence type="ECO:0000313" key="1">
    <source>
        <dbReference type="EMBL" id="KAJ7535038.1"/>
    </source>
</evidence>
<protein>
    <submittedName>
        <fullName evidence="1">Uncharacterized protein</fullName>
    </submittedName>
</protein>
<accession>A0ACC2BZ33</accession>
<dbReference type="Proteomes" id="UP001162992">
    <property type="component" value="Chromosome 12"/>
</dbReference>
<organism evidence="1 2">
    <name type="scientific">Diphasiastrum complanatum</name>
    <name type="common">Issler's clubmoss</name>
    <name type="synonym">Lycopodium complanatum</name>
    <dbReference type="NCBI Taxonomy" id="34168"/>
    <lineage>
        <taxon>Eukaryota</taxon>
        <taxon>Viridiplantae</taxon>
        <taxon>Streptophyta</taxon>
        <taxon>Embryophyta</taxon>
        <taxon>Tracheophyta</taxon>
        <taxon>Lycopodiopsida</taxon>
        <taxon>Lycopodiales</taxon>
        <taxon>Lycopodiaceae</taxon>
        <taxon>Lycopodioideae</taxon>
        <taxon>Diphasiastrum</taxon>
    </lineage>
</organism>
<dbReference type="EMBL" id="CM055103">
    <property type="protein sequence ID" value="KAJ7535038.1"/>
    <property type="molecule type" value="Genomic_DNA"/>
</dbReference>
<comment type="caution">
    <text evidence="1">The sequence shown here is derived from an EMBL/GenBank/DDBJ whole genome shotgun (WGS) entry which is preliminary data.</text>
</comment>
<reference evidence="2" key="1">
    <citation type="journal article" date="2024" name="Proc. Natl. Acad. Sci. U.S.A.">
        <title>Extraordinary preservation of gene collinearity over three hundred million years revealed in homosporous lycophytes.</title>
        <authorList>
            <person name="Li C."/>
            <person name="Wickell D."/>
            <person name="Kuo L.Y."/>
            <person name="Chen X."/>
            <person name="Nie B."/>
            <person name="Liao X."/>
            <person name="Peng D."/>
            <person name="Ji J."/>
            <person name="Jenkins J."/>
            <person name="Williams M."/>
            <person name="Shu S."/>
            <person name="Plott C."/>
            <person name="Barry K."/>
            <person name="Rajasekar S."/>
            <person name="Grimwood J."/>
            <person name="Han X."/>
            <person name="Sun S."/>
            <person name="Hou Z."/>
            <person name="He W."/>
            <person name="Dai G."/>
            <person name="Sun C."/>
            <person name="Schmutz J."/>
            <person name="Leebens-Mack J.H."/>
            <person name="Li F.W."/>
            <person name="Wang L."/>
        </authorList>
    </citation>
    <scope>NUCLEOTIDE SEQUENCE [LARGE SCALE GENOMIC DNA]</scope>
    <source>
        <strain evidence="2">cv. PW_Plant_1</strain>
    </source>
</reference>
<sequence>MGSMDHGCELGAVVRGHAAPAYSAMQHKLLPGEKETIFPLLLSTPVQGNQCVFKESFGTNRQQDISKSFQIDSFHQPVVTSLVDSPLLCSERGDCTPSPGRSCESEVGSEKIDKEIVNFQQIAGITSKMISPFRSFVCEQEKINVSFDNFKTDNELFHTQCMQKFSSGISKAVASEQHIPKEAARIQNSIHASTTGQVQEEVELKSTTTQSKVSPWSSSSKHDSPMDLSTTKVDQGSKRIRKAQQKRIVCVPLSPGTGGTSGGGLSSDMWAWRKYGQKPIKGSPYPRGYYRCSSSKGCSARKQVERSRNDPSMLVITYTSDHNHPWPANRNSFRASNAATIPSIKPSGVEEDEISCGPTENPFFSVISSHAHCLDETSIMASVEITIDPQFPHELKDHDLKCFATVNSAQDDEDVFAELDELPESSTLFKKEALDAKSDDEVNGGVVVDPYNVFGRSPNNLVGCNMIR</sequence>
<evidence type="ECO:0000313" key="2">
    <source>
        <dbReference type="Proteomes" id="UP001162992"/>
    </source>
</evidence>
<gene>
    <name evidence="1" type="ORF">O6H91_12G015800</name>
</gene>
<name>A0ACC2BZ33_DIPCM</name>